<reference evidence="1 2" key="1">
    <citation type="journal article" date="2014" name="Genome Announc.">
        <title>Genome Sequence of Bacillus simplex Strain P558, Isolated from a Human Fecal Sample.</title>
        <authorList>
            <person name="Croce O."/>
            <person name="Hugon P."/>
            <person name="Lagier J.C."/>
            <person name="Bibi F."/>
            <person name="Robert C."/>
            <person name="Azhar E.I."/>
            <person name="Raoult D."/>
            <person name="Fournier P.E."/>
        </authorList>
    </citation>
    <scope>NUCLEOTIDE SEQUENCE [LARGE SCALE GENOMIC DNA]</scope>
    <source>
        <strain evidence="1 2">P558</strain>
    </source>
</reference>
<dbReference type="AlphaFoldDB" id="A0AAN2PE37"/>
<proteinExistence type="predicted"/>
<gene>
    <name evidence="1" type="ORF">BN1180_00553</name>
</gene>
<evidence type="ECO:0000313" key="1">
    <source>
        <dbReference type="EMBL" id="CEG30449.1"/>
    </source>
</evidence>
<name>A0AAN2PE37_9BACI</name>
<dbReference type="Proteomes" id="UP000182110">
    <property type="component" value="Unassembled WGS sequence"/>
</dbReference>
<organism evidence="1 2">
    <name type="scientific">Peribacillus simplex</name>
    <dbReference type="NCBI Taxonomy" id="1478"/>
    <lineage>
        <taxon>Bacteria</taxon>
        <taxon>Bacillati</taxon>
        <taxon>Bacillota</taxon>
        <taxon>Bacilli</taxon>
        <taxon>Bacillales</taxon>
        <taxon>Bacillaceae</taxon>
        <taxon>Peribacillus</taxon>
    </lineage>
</organism>
<keyword evidence="2" id="KW-1185">Reference proteome</keyword>
<sequence>MNYGKLAKSVLVPVVGGSLVGIFATRRFKRNL</sequence>
<comment type="caution">
    <text evidence="1">The sequence shown here is derived from an EMBL/GenBank/DDBJ whole genome shotgun (WGS) entry which is preliminary data.</text>
</comment>
<evidence type="ECO:0000313" key="2">
    <source>
        <dbReference type="Proteomes" id="UP000182110"/>
    </source>
</evidence>
<accession>A0AAN2PE37</accession>
<protein>
    <submittedName>
        <fullName evidence="1">Uncharacterized protein</fullName>
    </submittedName>
</protein>
<dbReference type="EMBL" id="CCXW01000001">
    <property type="protein sequence ID" value="CEG30449.1"/>
    <property type="molecule type" value="Genomic_DNA"/>
</dbReference>